<evidence type="ECO:0000313" key="13">
    <source>
        <dbReference type="Proteomes" id="UP000264589"/>
    </source>
</evidence>
<comment type="catalytic activity">
    <reaction evidence="8">
        <text>NAD(+) + NADPH + H(+)(in) = NADH + NADP(+) + H(+)(out)</text>
        <dbReference type="Rhea" id="RHEA:47992"/>
        <dbReference type="ChEBI" id="CHEBI:15378"/>
        <dbReference type="ChEBI" id="CHEBI:57540"/>
        <dbReference type="ChEBI" id="CHEBI:57783"/>
        <dbReference type="ChEBI" id="CHEBI:57945"/>
        <dbReference type="ChEBI" id="CHEBI:58349"/>
        <dbReference type="EC" id="7.1.1.1"/>
    </reaction>
</comment>
<evidence type="ECO:0000256" key="3">
    <source>
        <dbReference type="ARBA" id="ARBA00012943"/>
    </source>
</evidence>
<dbReference type="InParanoid" id="A0A371R891"/>
<dbReference type="GO" id="GO:0006740">
    <property type="term" value="P:NADPH regeneration"/>
    <property type="evidence" value="ECO:0007669"/>
    <property type="project" value="TreeGrafter"/>
</dbReference>
<dbReference type="Proteomes" id="UP000264589">
    <property type="component" value="Unassembled WGS sequence"/>
</dbReference>
<feature type="domain" description="Alanine dehydrogenase/pyridine nucleotide transhydrogenase N-terminal" evidence="11">
    <location>
        <begin position="4"/>
        <end position="136"/>
    </location>
</feature>
<proteinExistence type="inferred from homology"/>
<dbReference type="OrthoDB" id="9804592at2"/>
<keyword evidence="13" id="KW-1185">Reference proteome</keyword>
<gene>
    <name evidence="12" type="ORF">DX908_15180</name>
</gene>
<evidence type="ECO:0000256" key="6">
    <source>
        <dbReference type="ARBA" id="ARBA00022967"/>
    </source>
</evidence>
<accession>A0A371R891</accession>
<keyword evidence="5" id="KW-0521">NADP</keyword>
<comment type="caution">
    <text evidence="12">The sequence shown here is derived from an EMBL/GenBank/DDBJ whole genome shotgun (WGS) entry which is preliminary data.</text>
</comment>
<organism evidence="12 13">
    <name type="scientific">Parvularcula marina</name>
    <dbReference type="NCBI Taxonomy" id="2292771"/>
    <lineage>
        <taxon>Bacteria</taxon>
        <taxon>Pseudomonadati</taxon>
        <taxon>Pseudomonadota</taxon>
        <taxon>Alphaproteobacteria</taxon>
        <taxon>Parvularculales</taxon>
        <taxon>Parvularculaceae</taxon>
        <taxon>Parvularcula</taxon>
    </lineage>
</organism>
<dbReference type="InterPro" id="IPR007698">
    <property type="entry name" value="AlaDH/PNT_NAD(H)-bd"/>
</dbReference>
<dbReference type="GO" id="GO:0005886">
    <property type="term" value="C:plasma membrane"/>
    <property type="evidence" value="ECO:0007669"/>
    <property type="project" value="TreeGrafter"/>
</dbReference>
<dbReference type="InterPro" id="IPR008143">
    <property type="entry name" value="Ala_DH/PNT_CS2"/>
</dbReference>
<dbReference type="GO" id="GO:0050661">
    <property type="term" value="F:NADP binding"/>
    <property type="evidence" value="ECO:0007669"/>
    <property type="project" value="TreeGrafter"/>
</dbReference>
<dbReference type="SUPFAM" id="SSF52283">
    <property type="entry name" value="Formate/glycerate dehydrogenase catalytic domain-like"/>
    <property type="match status" value="1"/>
</dbReference>
<dbReference type="PANTHER" id="PTHR10160:SF19">
    <property type="entry name" value="PROTON-TRANSLOCATING NAD(P)(+) TRANSHYDROGENASE"/>
    <property type="match status" value="1"/>
</dbReference>
<keyword evidence="7" id="KW-0520">NAD</keyword>
<reference evidence="12 13" key="1">
    <citation type="submission" date="2018-08" db="EMBL/GenBank/DDBJ databases">
        <title>Parvularcula sp. SM1705, isolated from surface water of the South Sea China.</title>
        <authorList>
            <person name="Sun L."/>
        </authorList>
    </citation>
    <scope>NUCLEOTIDE SEQUENCE [LARGE SCALE GENOMIC DNA]</scope>
    <source>
        <strain evidence="12 13">SM1705</strain>
    </source>
</reference>
<evidence type="ECO:0000256" key="1">
    <source>
        <dbReference type="ARBA" id="ARBA00003943"/>
    </source>
</evidence>
<dbReference type="NCBIfam" id="NF006942">
    <property type="entry name" value="PRK09424.1"/>
    <property type="match status" value="1"/>
</dbReference>
<dbReference type="SMART" id="SM01002">
    <property type="entry name" value="AlaDh_PNT_C"/>
    <property type="match status" value="1"/>
</dbReference>
<dbReference type="InterPro" id="IPR007886">
    <property type="entry name" value="AlaDH/PNT_N"/>
</dbReference>
<evidence type="ECO:0000313" key="12">
    <source>
        <dbReference type="EMBL" id="RFB01618.1"/>
    </source>
</evidence>
<dbReference type="SUPFAM" id="SSF51735">
    <property type="entry name" value="NAD(P)-binding Rossmann-fold domains"/>
    <property type="match status" value="1"/>
</dbReference>
<dbReference type="PANTHER" id="PTHR10160">
    <property type="entry name" value="NAD(P) TRANSHYDROGENASE"/>
    <property type="match status" value="1"/>
</dbReference>
<dbReference type="InterPro" id="IPR036291">
    <property type="entry name" value="NAD(P)-bd_dom_sf"/>
</dbReference>
<dbReference type="Pfam" id="PF01262">
    <property type="entry name" value="AlaDh_PNT_C"/>
    <property type="match status" value="1"/>
</dbReference>
<dbReference type="EC" id="7.1.1.1" evidence="3"/>
<dbReference type="FunCoup" id="A0A371R891">
    <property type="interactions" value="261"/>
</dbReference>
<evidence type="ECO:0000256" key="7">
    <source>
        <dbReference type="ARBA" id="ARBA00023027"/>
    </source>
</evidence>
<feature type="compositionally biased region" description="Acidic residues" evidence="9">
    <location>
        <begin position="383"/>
        <end position="398"/>
    </location>
</feature>
<dbReference type="GO" id="GO:0008750">
    <property type="term" value="F:proton-translocating NAD(P)+ transhydrogenase activity"/>
    <property type="evidence" value="ECO:0007669"/>
    <property type="project" value="UniProtKB-EC"/>
</dbReference>
<dbReference type="EMBL" id="QUQO01000002">
    <property type="protein sequence ID" value="RFB01618.1"/>
    <property type="molecule type" value="Genomic_DNA"/>
</dbReference>
<feature type="domain" description="Alanine dehydrogenase/pyridine nucleotide transhydrogenase NAD(H)-binding" evidence="10">
    <location>
        <begin position="145"/>
        <end position="310"/>
    </location>
</feature>
<keyword evidence="4" id="KW-0547">Nucleotide-binding</keyword>
<dbReference type="RefSeq" id="WP_116393334.1">
    <property type="nucleotide sequence ID" value="NZ_QUQO01000002.1"/>
</dbReference>
<dbReference type="GO" id="GO:0016491">
    <property type="term" value="F:oxidoreductase activity"/>
    <property type="evidence" value="ECO:0007669"/>
    <property type="project" value="UniProtKB-KW"/>
</dbReference>
<dbReference type="PROSITE" id="PS00837">
    <property type="entry name" value="ALADH_PNT_2"/>
    <property type="match status" value="1"/>
</dbReference>
<evidence type="ECO:0000256" key="2">
    <source>
        <dbReference type="ARBA" id="ARBA00005689"/>
    </source>
</evidence>
<comment type="function">
    <text evidence="1">The transhydrogenation between NADH and NADP is coupled to respiration and ATP hydrolysis and functions as a proton pump across the membrane.</text>
</comment>
<dbReference type="CDD" id="cd05304">
    <property type="entry name" value="Rubrum_tdh"/>
    <property type="match status" value="1"/>
</dbReference>
<keyword evidence="6" id="KW-1278">Translocase</keyword>
<name>A0A371R891_9PROT</name>
<dbReference type="SMART" id="SM01003">
    <property type="entry name" value="AlaDh_PNT_N"/>
    <property type="match status" value="1"/>
</dbReference>
<evidence type="ECO:0000259" key="11">
    <source>
        <dbReference type="SMART" id="SM01003"/>
    </source>
</evidence>
<evidence type="ECO:0000256" key="5">
    <source>
        <dbReference type="ARBA" id="ARBA00022857"/>
    </source>
</evidence>
<comment type="similarity">
    <text evidence="2">Belongs to the AlaDH/PNT family.</text>
</comment>
<dbReference type="AlphaFoldDB" id="A0A371R891"/>
<feature type="region of interest" description="Disordered" evidence="9">
    <location>
        <begin position="369"/>
        <end position="398"/>
    </location>
</feature>
<protein>
    <recommendedName>
        <fullName evidence="3">proton-translocating NAD(P)(+) transhydrogenase</fullName>
        <ecNumber evidence="3">7.1.1.1</ecNumber>
    </recommendedName>
</protein>
<dbReference type="Gene3D" id="3.40.50.720">
    <property type="entry name" value="NAD(P)-binding Rossmann-like Domain"/>
    <property type="match status" value="2"/>
</dbReference>
<dbReference type="Pfam" id="PF05222">
    <property type="entry name" value="AlaDh_PNT_N"/>
    <property type="match status" value="1"/>
</dbReference>
<evidence type="ECO:0000256" key="9">
    <source>
        <dbReference type="SAM" id="MobiDB-lite"/>
    </source>
</evidence>
<evidence type="ECO:0000259" key="10">
    <source>
        <dbReference type="SMART" id="SM01002"/>
    </source>
</evidence>
<evidence type="ECO:0000256" key="4">
    <source>
        <dbReference type="ARBA" id="ARBA00022741"/>
    </source>
</evidence>
<keyword evidence="12" id="KW-0560">Oxidoreductase</keyword>
<sequence length="398" mass="41352">MKIAVLKAKKDPRVGATPETVKKLAALGAEVSIETGAGEAAGFSDAAYQEMGASTGEAESVLSGADIVVVSSPPGKSKLASMGRGAKLIGLLDPWEEQERLADYAGAGVDAFAMELLPRITRAQSMDVLSSQANLAGYKAVVDAAHEYGRAFPMMMTAAGTVAPAKVFVMGAGVAGLQAIATAKRLGAVVSATDVRAAAGEQVESLGGTFIFVKEAMEEGEGKGGYAKELTPEQQQAQKDLVAEHLKKMDIVITTALIPGRPAPKLLTTEMVTSMRPGGVVVDLAAPRGGNVEGGDGEEAFTLGATKVLAPKNILAGLPGEASNLYARNLLNFITLITDKEEKQVAVDWEDEIVRGIALTRDGQIVHEQFGGSPPIQSLPVEEVAEDSEPEIIDEGDA</sequence>
<evidence type="ECO:0000256" key="8">
    <source>
        <dbReference type="ARBA" id="ARBA00048202"/>
    </source>
</evidence>